<organism evidence="1 2">
    <name type="scientific">Mesomycoplasma hyorhinis (strain MCLD)</name>
    <name type="common">Mycoplasma hyorhinis</name>
    <dbReference type="NCBI Taxonomy" id="936139"/>
    <lineage>
        <taxon>Bacteria</taxon>
        <taxon>Bacillati</taxon>
        <taxon>Mycoplasmatota</taxon>
        <taxon>Mycoplasmoidales</taxon>
        <taxon>Metamycoplasmataceae</taxon>
        <taxon>Mesomycoplasma</taxon>
    </lineage>
</organism>
<dbReference type="Proteomes" id="UP000008738">
    <property type="component" value="Chromosome"/>
</dbReference>
<reference evidence="1 2" key="1">
    <citation type="journal article" date="2011" name="J. Bacteriol.">
        <title>Genome analysis of a Mycoplasma hyorhinis strain derived from a primary human melanoma cell line.</title>
        <authorList>
            <person name="Kornspan J.D."/>
            <person name="Lysnyansky I."/>
            <person name="Kahan T."/>
            <person name="Herrmann R."/>
            <person name="Rottem S."/>
            <person name="Nir-Paz R."/>
        </authorList>
    </citation>
    <scope>NUCLEOTIDE SEQUENCE [LARGE SCALE GENOMIC DNA]</scope>
    <source>
        <strain evidence="1 2">MCLD</strain>
    </source>
</reference>
<accession>A0ABM5M674</accession>
<sequence length="80" mass="9819">MKSLGRDLWLKLTKARKNKKNLYRVKADKNLRLTQVLKEFSIAISTFYYELKKEDFDRKMKNYKPSKAYFWEISRYGKEE</sequence>
<keyword evidence="2" id="KW-1185">Reference proteome</keyword>
<dbReference type="EMBL" id="CP002669">
    <property type="protein sequence ID" value="AEC45886.1"/>
    <property type="molecule type" value="Genomic_DNA"/>
</dbReference>
<protein>
    <submittedName>
        <fullName evidence="1">Transposase InsK</fullName>
    </submittedName>
</protein>
<gene>
    <name evidence="1" type="ordered locus">SRH_01615</name>
</gene>
<evidence type="ECO:0000313" key="2">
    <source>
        <dbReference type="Proteomes" id="UP000008738"/>
    </source>
</evidence>
<proteinExistence type="predicted"/>
<name>A0ABM5M674_MESHM</name>
<evidence type="ECO:0000313" key="1">
    <source>
        <dbReference type="EMBL" id="AEC45886.1"/>
    </source>
</evidence>